<feature type="domain" description="Phosphoribosyltransferase" evidence="1">
    <location>
        <begin position="63"/>
        <end position="198"/>
    </location>
</feature>
<dbReference type="Gene3D" id="3.40.50.2020">
    <property type="match status" value="1"/>
</dbReference>
<evidence type="ECO:0000313" key="2">
    <source>
        <dbReference type="EMBL" id="SDW46020.1"/>
    </source>
</evidence>
<dbReference type="Proteomes" id="UP000198539">
    <property type="component" value="Unassembled WGS sequence"/>
</dbReference>
<dbReference type="OrthoDB" id="7060065at2"/>
<dbReference type="EMBL" id="FNOM01000002">
    <property type="protein sequence ID" value="SDW46020.1"/>
    <property type="molecule type" value="Genomic_DNA"/>
</dbReference>
<dbReference type="InterPro" id="IPR000836">
    <property type="entry name" value="PRTase_dom"/>
</dbReference>
<keyword evidence="3" id="KW-1185">Reference proteome</keyword>
<sequence>MPAAPHEYWQEIHPSGTFAMPDSGFDAMFPASLPDDRQICLPIRSLPDDPAAGVASLIINQASFAVADALIDGMAEHARVHAPEVIVGVPTLGLGPADGVARRLGHSRMVALGISRKFWYRDELSVDLRSITTPGGGKRLYLDPRMVPLLQGKRVVVIDDVLSSGSSLMAVLDLLALVGVTPVGAVFAMLQGDRWRAPLAGRGGLLALTGAIRTPRLKKVGGGWFPQAAAASADTDATG</sequence>
<accession>A0A1H2TQ53</accession>
<dbReference type="PANTHER" id="PTHR43218:SF1">
    <property type="entry name" value="PHOSPHORIBOSYLTRANSFERASE"/>
    <property type="match status" value="1"/>
</dbReference>
<dbReference type="AlphaFoldDB" id="A0A1H2TQ53"/>
<dbReference type="RefSeq" id="WP_092885646.1">
    <property type="nucleotide sequence ID" value="NZ_CP061498.1"/>
</dbReference>
<keyword evidence="2" id="KW-0328">Glycosyltransferase</keyword>
<evidence type="ECO:0000313" key="3">
    <source>
        <dbReference type="Proteomes" id="UP000198539"/>
    </source>
</evidence>
<dbReference type="Pfam" id="PF00156">
    <property type="entry name" value="Pribosyltran"/>
    <property type="match status" value="1"/>
</dbReference>
<dbReference type="PANTHER" id="PTHR43218">
    <property type="entry name" value="PHOSPHORIBOSYLTRANSFERASE-RELATED"/>
    <property type="match status" value="1"/>
</dbReference>
<protein>
    <submittedName>
        <fullName evidence="2">Adenine/guanine phosphoribosyltransferase</fullName>
    </submittedName>
</protein>
<gene>
    <name evidence="2" type="ORF">SAMN04488238_102134</name>
</gene>
<dbReference type="SUPFAM" id="SSF53271">
    <property type="entry name" value="PRTase-like"/>
    <property type="match status" value="1"/>
</dbReference>
<keyword evidence="2" id="KW-0808">Transferase</keyword>
<evidence type="ECO:0000259" key="1">
    <source>
        <dbReference type="Pfam" id="PF00156"/>
    </source>
</evidence>
<organism evidence="2 3">
    <name type="scientific">Roseicitreum antarcticum</name>
    <dbReference type="NCBI Taxonomy" id="564137"/>
    <lineage>
        <taxon>Bacteria</taxon>
        <taxon>Pseudomonadati</taxon>
        <taxon>Pseudomonadota</taxon>
        <taxon>Alphaproteobacteria</taxon>
        <taxon>Rhodobacterales</taxon>
        <taxon>Paracoccaceae</taxon>
        <taxon>Roseicitreum</taxon>
    </lineage>
</organism>
<reference evidence="2 3" key="1">
    <citation type="submission" date="2016-10" db="EMBL/GenBank/DDBJ databases">
        <authorList>
            <person name="de Groot N.N."/>
        </authorList>
    </citation>
    <scope>NUCLEOTIDE SEQUENCE [LARGE SCALE GENOMIC DNA]</scope>
    <source>
        <strain evidence="2 3">CGMCC 1.8894</strain>
    </source>
</reference>
<dbReference type="CDD" id="cd06223">
    <property type="entry name" value="PRTases_typeI"/>
    <property type="match status" value="1"/>
</dbReference>
<dbReference type="NCBIfam" id="NF004689">
    <property type="entry name" value="PRK06031.1"/>
    <property type="match status" value="1"/>
</dbReference>
<dbReference type="GO" id="GO:0016757">
    <property type="term" value="F:glycosyltransferase activity"/>
    <property type="evidence" value="ECO:0007669"/>
    <property type="project" value="UniProtKB-KW"/>
</dbReference>
<dbReference type="InterPro" id="IPR029057">
    <property type="entry name" value="PRTase-like"/>
</dbReference>
<dbReference type="STRING" id="564137.SAMN04488238_102134"/>
<name>A0A1H2TQ53_9RHOB</name>
<proteinExistence type="predicted"/>